<evidence type="ECO:0000256" key="7">
    <source>
        <dbReference type="ARBA" id="ARBA00022967"/>
    </source>
</evidence>
<evidence type="ECO:0000256" key="5">
    <source>
        <dbReference type="ARBA" id="ARBA00022840"/>
    </source>
</evidence>
<evidence type="ECO:0000256" key="2">
    <source>
        <dbReference type="ARBA" id="ARBA00022448"/>
    </source>
</evidence>
<proteinExistence type="predicted"/>
<sequence>MTEDIFAQMGAAIKKTKRTHPLGVVLQIAGNRLQIGGISQFARVGDRIKVLGDDILGEVVRTAQEGLDVIMDGSTEGLGLGAKVVLLPRPDFAPHAGWIGRVVDPDGMPLDGRALLPGLSVQPVSAPPPPASTRRELGPRLSTGFAVFDTILPIVRGQRVGLFAGSGVGKSTLLSSLAKTMEADVIVIGLVGERGRELREFVEKSLGPEGMKRSVIVAATSDRAAQVRRRCPLAATAVAEFFRDQGLQVLLLVDSVTRFAEAHREVAVAAGEPANLRGHPASTPNAIAGLCERAGPGSGHAGDITAIYTVLVAGSDMEEPVADMLRGVLDGHVVLDRAIAERGRFPAIDVTRSVSRSLPDAANAAENKLIQTARQHMGAFAQAELMIQAGLYTSGTDAKIDAAIATRDALEAFISTEGKHGPAGAFLLLQRAVQLPATL</sequence>
<dbReference type="Pfam" id="PF18269">
    <property type="entry name" value="T3SS_ATPase_C"/>
    <property type="match status" value="1"/>
</dbReference>
<organism evidence="9 10">
    <name type="scientific">Octadecabacter temperatus</name>
    <dbReference type="NCBI Taxonomy" id="1458307"/>
    <lineage>
        <taxon>Bacteria</taxon>
        <taxon>Pseudomonadati</taxon>
        <taxon>Pseudomonadota</taxon>
        <taxon>Alphaproteobacteria</taxon>
        <taxon>Rhodobacterales</taxon>
        <taxon>Roseobacteraceae</taxon>
        <taxon>Octadecabacter</taxon>
    </lineage>
</organism>
<keyword evidence="9" id="KW-0378">Hydrolase</keyword>
<dbReference type="GO" id="GO:0030254">
    <property type="term" value="P:protein secretion by the type III secretion system"/>
    <property type="evidence" value="ECO:0007669"/>
    <property type="project" value="InterPro"/>
</dbReference>
<evidence type="ECO:0000256" key="1">
    <source>
        <dbReference type="ARBA" id="ARBA00004496"/>
    </source>
</evidence>
<dbReference type="AlphaFoldDB" id="A0A0K0YA49"/>
<dbReference type="InterPro" id="IPR005714">
    <property type="entry name" value="ATPase_T3SS_FliI/YscN"/>
</dbReference>
<keyword evidence="3" id="KW-0963">Cytoplasm</keyword>
<protein>
    <submittedName>
        <fullName evidence="9">Putative ATP synthase YscN</fullName>
        <ecNumber evidence="9">3.6.3.14</ecNumber>
    </submittedName>
</protein>
<keyword evidence="4" id="KW-0547">Nucleotide-binding</keyword>
<dbReference type="InterPro" id="IPR020003">
    <property type="entry name" value="ATPase_a/bsu_AS"/>
</dbReference>
<dbReference type="InterPro" id="IPR027417">
    <property type="entry name" value="P-loop_NTPase"/>
</dbReference>
<dbReference type="SMART" id="SM00382">
    <property type="entry name" value="AAA"/>
    <property type="match status" value="1"/>
</dbReference>
<dbReference type="RefSeq" id="WP_049835960.1">
    <property type="nucleotide sequence ID" value="NZ_CP012160.1"/>
</dbReference>
<dbReference type="InterPro" id="IPR050053">
    <property type="entry name" value="ATPase_alpha/beta_chains"/>
</dbReference>
<keyword evidence="7" id="KW-1278">Translocase</keyword>
<dbReference type="SUPFAM" id="SSF52540">
    <property type="entry name" value="P-loop containing nucleoside triphosphate hydrolases"/>
    <property type="match status" value="1"/>
</dbReference>
<evidence type="ECO:0000256" key="4">
    <source>
        <dbReference type="ARBA" id="ARBA00022741"/>
    </source>
</evidence>
<dbReference type="GO" id="GO:0008564">
    <property type="term" value="F:protein-exporting ATPase activity"/>
    <property type="evidence" value="ECO:0007669"/>
    <property type="project" value="UniProtKB-EC"/>
</dbReference>
<evidence type="ECO:0000313" key="9">
    <source>
        <dbReference type="EMBL" id="AKS47808.1"/>
    </source>
</evidence>
<dbReference type="Pfam" id="PF00006">
    <property type="entry name" value="ATP-synt_ab"/>
    <property type="match status" value="1"/>
</dbReference>
<dbReference type="GO" id="GO:0005737">
    <property type="term" value="C:cytoplasm"/>
    <property type="evidence" value="ECO:0007669"/>
    <property type="project" value="UniProtKB-SubCell"/>
</dbReference>
<dbReference type="GO" id="GO:0016887">
    <property type="term" value="F:ATP hydrolysis activity"/>
    <property type="evidence" value="ECO:0007669"/>
    <property type="project" value="InterPro"/>
</dbReference>
<keyword evidence="10" id="KW-1185">Reference proteome</keyword>
<dbReference type="PATRIC" id="fig|1458307.3.peg.3318"/>
<keyword evidence="5" id="KW-0067">ATP-binding</keyword>
<gene>
    <name evidence="9" type="primary">yscN</name>
    <name evidence="9" type="ORF">OSB_32950</name>
</gene>
<name>A0A0K0YA49_9RHOB</name>
<dbReference type="InterPro" id="IPR040627">
    <property type="entry name" value="T3SS_ATPase_C"/>
</dbReference>
<dbReference type="NCBIfam" id="TIGR01026">
    <property type="entry name" value="fliI_yscN"/>
    <property type="match status" value="1"/>
</dbReference>
<evidence type="ECO:0000256" key="8">
    <source>
        <dbReference type="ARBA" id="ARBA00034006"/>
    </source>
</evidence>
<dbReference type="GO" id="GO:0046933">
    <property type="term" value="F:proton-transporting ATP synthase activity, rotational mechanism"/>
    <property type="evidence" value="ECO:0007669"/>
    <property type="project" value="TreeGrafter"/>
</dbReference>
<accession>A0A0K0YA49</accession>
<dbReference type="GO" id="GO:0005524">
    <property type="term" value="F:ATP binding"/>
    <property type="evidence" value="ECO:0007669"/>
    <property type="project" value="UniProtKB-KW"/>
</dbReference>
<dbReference type="InterPro" id="IPR003593">
    <property type="entry name" value="AAA+_ATPase"/>
</dbReference>
<comment type="catalytic activity">
    <reaction evidence="8">
        <text>ATP + H2O + cellular proteinSide 1 = ADP + phosphate + cellular proteinSide 2.</text>
        <dbReference type="EC" id="7.4.2.8"/>
    </reaction>
</comment>
<evidence type="ECO:0000313" key="10">
    <source>
        <dbReference type="Proteomes" id="UP000067444"/>
    </source>
</evidence>
<dbReference type="GO" id="GO:0030257">
    <property type="term" value="C:type III protein secretion system complex"/>
    <property type="evidence" value="ECO:0007669"/>
    <property type="project" value="InterPro"/>
</dbReference>
<keyword evidence="2" id="KW-0813">Transport</keyword>
<keyword evidence="6" id="KW-0653">Protein transport</keyword>
<dbReference type="Gene3D" id="3.40.50.12240">
    <property type="match status" value="1"/>
</dbReference>
<dbReference type="PANTHER" id="PTHR15184:SF9">
    <property type="entry name" value="SPI-1 TYPE 3 SECRETION SYSTEM ATPASE"/>
    <property type="match status" value="1"/>
</dbReference>
<dbReference type="Proteomes" id="UP000067444">
    <property type="component" value="Chromosome"/>
</dbReference>
<evidence type="ECO:0000256" key="3">
    <source>
        <dbReference type="ARBA" id="ARBA00022490"/>
    </source>
</evidence>
<dbReference type="PANTHER" id="PTHR15184">
    <property type="entry name" value="ATP SYNTHASE"/>
    <property type="match status" value="1"/>
</dbReference>
<evidence type="ECO:0000256" key="6">
    <source>
        <dbReference type="ARBA" id="ARBA00022927"/>
    </source>
</evidence>
<dbReference type="STRING" id="1458307.OSB_32950"/>
<dbReference type="PROSITE" id="PS00152">
    <property type="entry name" value="ATPASE_ALPHA_BETA"/>
    <property type="match status" value="1"/>
</dbReference>
<dbReference type="InterPro" id="IPR000194">
    <property type="entry name" value="ATPase_F1/V1/A1_a/bsu_nucl-bd"/>
</dbReference>
<dbReference type="KEGG" id="otm:OSB_32950"/>
<reference evidence="9 10" key="1">
    <citation type="journal article" date="2015" name="Genome Announc.">
        <title>Closed Genome Sequence of Octadecabacter temperatus SB1, the First Mesophilic Species of the Genus Octadecabacter.</title>
        <authorList>
            <person name="Voget S."/>
            <person name="Billerbeck S."/>
            <person name="Simon M."/>
            <person name="Daniel R."/>
        </authorList>
    </citation>
    <scope>NUCLEOTIDE SEQUENCE [LARGE SCALE GENOMIC DNA]</scope>
    <source>
        <strain evidence="9 10">SB1</strain>
    </source>
</reference>
<dbReference type="EMBL" id="CP012160">
    <property type="protein sequence ID" value="AKS47808.1"/>
    <property type="molecule type" value="Genomic_DNA"/>
</dbReference>
<comment type="subcellular location">
    <subcellularLocation>
        <location evidence="1">Cytoplasm</location>
    </subcellularLocation>
</comment>
<dbReference type="OrthoDB" id="9801639at2"/>
<dbReference type="EC" id="3.6.3.14" evidence="9"/>